<proteinExistence type="predicted"/>
<keyword evidence="1" id="KW-0732">Signal</keyword>
<dbReference type="EMBL" id="JACBZD010000001">
    <property type="protein sequence ID" value="NYI03560.1"/>
    <property type="molecule type" value="Genomic_DNA"/>
</dbReference>
<accession>A0A852ZQK8</accession>
<gene>
    <name evidence="3" type="ORF">FHU37_000503</name>
</gene>
<dbReference type="InterPro" id="IPR010427">
    <property type="entry name" value="DUF1023"/>
</dbReference>
<dbReference type="RefSeq" id="WP_281394549.1">
    <property type="nucleotide sequence ID" value="NZ_JACBZD010000001.1"/>
</dbReference>
<dbReference type="Proteomes" id="UP000567795">
    <property type="component" value="Unassembled WGS sequence"/>
</dbReference>
<dbReference type="Pfam" id="PF06259">
    <property type="entry name" value="Abhydrolase_8"/>
    <property type="match status" value="1"/>
</dbReference>
<organism evidence="3 4">
    <name type="scientific">Allostreptomyces psammosilenae</name>
    <dbReference type="NCBI Taxonomy" id="1892865"/>
    <lineage>
        <taxon>Bacteria</taxon>
        <taxon>Bacillati</taxon>
        <taxon>Actinomycetota</taxon>
        <taxon>Actinomycetes</taxon>
        <taxon>Kitasatosporales</taxon>
        <taxon>Streptomycetaceae</taxon>
        <taxon>Allostreptomyces</taxon>
    </lineage>
</organism>
<feature type="signal peptide" evidence="1">
    <location>
        <begin position="1"/>
        <end position="22"/>
    </location>
</feature>
<evidence type="ECO:0000259" key="2">
    <source>
        <dbReference type="Pfam" id="PF06259"/>
    </source>
</evidence>
<protein>
    <recommendedName>
        <fullName evidence="2">DUF1023 domain-containing protein</fullName>
    </recommendedName>
</protein>
<evidence type="ECO:0000313" key="4">
    <source>
        <dbReference type="Proteomes" id="UP000567795"/>
    </source>
</evidence>
<evidence type="ECO:0000313" key="3">
    <source>
        <dbReference type="EMBL" id="NYI03560.1"/>
    </source>
</evidence>
<evidence type="ECO:0000256" key="1">
    <source>
        <dbReference type="SAM" id="SignalP"/>
    </source>
</evidence>
<keyword evidence="4" id="KW-1185">Reference proteome</keyword>
<dbReference type="SUPFAM" id="SSF53474">
    <property type="entry name" value="alpha/beta-Hydrolases"/>
    <property type="match status" value="1"/>
</dbReference>
<name>A0A852ZQK8_9ACTN</name>
<feature type="domain" description="DUF1023" evidence="2">
    <location>
        <begin position="173"/>
        <end position="358"/>
    </location>
</feature>
<dbReference type="InterPro" id="IPR029058">
    <property type="entry name" value="AB_hydrolase_fold"/>
</dbReference>
<feature type="chain" id="PRO_5039621507" description="DUF1023 domain-containing protein" evidence="1">
    <location>
        <begin position="23"/>
        <end position="429"/>
    </location>
</feature>
<sequence length="429" mass="43714">MPRARWIRTLTAAACITATAGATIGAAAPPDRPPTAPALAADLAAWQSATIPGTAGPGTTPGTPGTPVTTITAVTTATAATADGRELPDPLTASPAEISAFFSTLTPAEADTLARTHPYVVGNLDGAPIHLRYLANRLALTDSADRARTSGDTATADKYAALAAPGRSILSFDPSGRGLVAEVYGDLATAERVSVVVPGSDADLARFDRTSEPLRSARGMAEALHTRQLDTAPAARTAVIAWTGYLTPNGFGANVMRGDLAADGALRLERLLDGLAAARDAAPATADAGPASTALFCHSYGAVLCGLAAPHLPAQVDDIVVLAAPGMRADTVADLHTSAHVWAVRSADDWIDRVPNVAFAGFGHGADPVDDSFGARLLAADGAVGHSGYFAAGTASLTAFTEISLGHYQSVPCAHDDQANQEECRDGLV</sequence>
<reference evidence="3 4" key="1">
    <citation type="submission" date="2020-07" db="EMBL/GenBank/DDBJ databases">
        <title>Sequencing the genomes of 1000 actinobacteria strains.</title>
        <authorList>
            <person name="Klenk H.-P."/>
        </authorList>
    </citation>
    <scope>NUCLEOTIDE SEQUENCE [LARGE SCALE GENOMIC DNA]</scope>
    <source>
        <strain evidence="3 4">DSM 42178</strain>
    </source>
</reference>
<dbReference type="AlphaFoldDB" id="A0A852ZQK8"/>
<comment type="caution">
    <text evidence="3">The sequence shown here is derived from an EMBL/GenBank/DDBJ whole genome shotgun (WGS) entry which is preliminary data.</text>
</comment>